<keyword evidence="6" id="KW-1185">Reference proteome</keyword>
<dbReference type="PANTHER" id="PTHR11527">
    <property type="entry name" value="HEAT-SHOCK PROTEIN 20 FAMILY MEMBER"/>
    <property type="match status" value="1"/>
</dbReference>
<evidence type="ECO:0000256" key="2">
    <source>
        <dbReference type="RuleBase" id="RU003616"/>
    </source>
</evidence>
<feature type="compositionally biased region" description="Basic and acidic residues" evidence="3">
    <location>
        <begin position="1"/>
        <end position="20"/>
    </location>
</feature>
<feature type="domain" description="SHSP" evidence="4">
    <location>
        <begin position="50"/>
        <end position="162"/>
    </location>
</feature>
<dbReference type="Proteomes" id="UP000636888">
    <property type="component" value="Unassembled WGS sequence"/>
</dbReference>
<dbReference type="InterPro" id="IPR002068">
    <property type="entry name" value="A-crystallin/Hsp20_dom"/>
</dbReference>
<organism evidence="5 6">
    <name type="scientific">Geomesophilobacter sediminis</name>
    <dbReference type="NCBI Taxonomy" id="2798584"/>
    <lineage>
        <taxon>Bacteria</taxon>
        <taxon>Pseudomonadati</taxon>
        <taxon>Thermodesulfobacteriota</taxon>
        <taxon>Desulfuromonadia</taxon>
        <taxon>Geobacterales</taxon>
        <taxon>Geobacteraceae</taxon>
        <taxon>Geomesophilobacter</taxon>
    </lineage>
</organism>
<dbReference type="AlphaFoldDB" id="A0A8J7M057"/>
<protein>
    <submittedName>
        <fullName evidence="5">Hsp20/alpha crystallin family protein</fullName>
    </submittedName>
</protein>
<feature type="region of interest" description="Disordered" evidence="3">
    <location>
        <begin position="1"/>
        <end position="21"/>
    </location>
</feature>
<dbReference type="CDD" id="cd06464">
    <property type="entry name" value="ACD_sHsps-like"/>
    <property type="match status" value="1"/>
</dbReference>
<evidence type="ECO:0000313" key="6">
    <source>
        <dbReference type="Proteomes" id="UP000636888"/>
    </source>
</evidence>
<sequence length="162" mass="18949">MLEKERDVQKRSDQPLDQWRRQSPFAEMDRLFDEVFKRPFFSLMSTRTGGATDQLYLPVDIFEDGESIVVKAEIPGIRKEDIDVQLTPDSITISGHRDSEEKVERKNYLRLERSHGSFTRRFDLPVETLVDKARATFKDGILEVRIPKSEHAQERVRKVTID</sequence>
<evidence type="ECO:0000313" key="5">
    <source>
        <dbReference type="EMBL" id="MBJ6723447.1"/>
    </source>
</evidence>
<comment type="similarity">
    <text evidence="1 2">Belongs to the small heat shock protein (HSP20) family.</text>
</comment>
<dbReference type="PROSITE" id="PS01031">
    <property type="entry name" value="SHSP"/>
    <property type="match status" value="1"/>
</dbReference>
<dbReference type="Pfam" id="PF00011">
    <property type="entry name" value="HSP20"/>
    <property type="match status" value="1"/>
</dbReference>
<dbReference type="InterPro" id="IPR031107">
    <property type="entry name" value="Small_HSP"/>
</dbReference>
<dbReference type="SUPFAM" id="SSF49764">
    <property type="entry name" value="HSP20-like chaperones"/>
    <property type="match status" value="1"/>
</dbReference>
<comment type="caution">
    <text evidence="5">The sequence shown here is derived from an EMBL/GenBank/DDBJ whole genome shotgun (WGS) entry which is preliminary data.</text>
</comment>
<evidence type="ECO:0000256" key="3">
    <source>
        <dbReference type="SAM" id="MobiDB-lite"/>
    </source>
</evidence>
<name>A0A8J7M057_9BACT</name>
<accession>A0A8J7M057</accession>
<reference evidence="5" key="1">
    <citation type="submission" date="2020-12" db="EMBL/GenBank/DDBJ databases">
        <title>Geomonas sp. Red875, isolated from river sediment.</title>
        <authorList>
            <person name="Xu Z."/>
            <person name="Zhang Z."/>
            <person name="Masuda Y."/>
            <person name="Itoh H."/>
            <person name="Senoo K."/>
        </authorList>
    </citation>
    <scope>NUCLEOTIDE SEQUENCE</scope>
    <source>
        <strain evidence="5">Red875</strain>
    </source>
</reference>
<dbReference type="RefSeq" id="WP_199382297.1">
    <property type="nucleotide sequence ID" value="NZ_JAEMHM010000002.1"/>
</dbReference>
<dbReference type="Gene3D" id="2.60.40.790">
    <property type="match status" value="1"/>
</dbReference>
<gene>
    <name evidence="5" type="ORF">JFN93_01885</name>
</gene>
<dbReference type="InterPro" id="IPR008978">
    <property type="entry name" value="HSP20-like_chaperone"/>
</dbReference>
<evidence type="ECO:0000259" key="4">
    <source>
        <dbReference type="PROSITE" id="PS01031"/>
    </source>
</evidence>
<evidence type="ECO:0000256" key="1">
    <source>
        <dbReference type="PROSITE-ProRule" id="PRU00285"/>
    </source>
</evidence>
<dbReference type="EMBL" id="JAEMHM010000002">
    <property type="protein sequence ID" value="MBJ6723447.1"/>
    <property type="molecule type" value="Genomic_DNA"/>
</dbReference>
<proteinExistence type="inferred from homology"/>